<keyword evidence="1" id="KW-0131">Cell cycle</keyword>
<gene>
    <name evidence="1" type="ORF">HNQ92_002957</name>
</gene>
<proteinExistence type="predicted"/>
<accession>A0A840TYU6</accession>
<keyword evidence="1" id="KW-0132">Cell division</keyword>
<name>A0A840TYU6_9BACT</name>
<protein>
    <submittedName>
        <fullName evidence="1">Cell division protein FtsQ</fullName>
    </submittedName>
</protein>
<dbReference type="AlphaFoldDB" id="A0A840TYU6"/>
<dbReference type="EMBL" id="JACHGF010000004">
    <property type="protein sequence ID" value="MBB5284809.1"/>
    <property type="molecule type" value="Genomic_DNA"/>
</dbReference>
<keyword evidence="2" id="KW-1185">Reference proteome</keyword>
<dbReference type="Proteomes" id="UP000557307">
    <property type="component" value="Unassembled WGS sequence"/>
</dbReference>
<evidence type="ECO:0000313" key="1">
    <source>
        <dbReference type="EMBL" id="MBB5284809.1"/>
    </source>
</evidence>
<sequence length="232" mass="26743">MAERKLSKLRCKDLVVKVDYESGMRFVNQTDVEKLLTNNGSDPLQGNKHSELPLGVLEQRVKKNKLVKNCQVFRDLDGNLVIEVEQEKPLARWVTSSRNGEWRKTDGFYINEEGSFLPLSDRFSARTLLVSGPFFQNLNDLNGKKGKSVLDLIRFVTTDAFWQAQVIQLIVDKEGEVELLTALGNQRVEFGLAENIEPKLTKLRIFYEEVMHTDWSRYSKISVKFRDQIVCE</sequence>
<organism evidence="1 2">
    <name type="scientific">Rhabdobacter roseus</name>
    <dbReference type="NCBI Taxonomy" id="1655419"/>
    <lineage>
        <taxon>Bacteria</taxon>
        <taxon>Pseudomonadati</taxon>
        <taxon>Bacteroidota</taxon>
        <taxon>Cytophagia</taxon>
        <taxon>Cytophagales</taxon>
        <taxon>Cytophagaceae</taxon>
        <taxon>Rhabdobacter</taxon>
    </lineage>
</organism>
<reference evidence="1 2" key="1">
    <citation type="submission" date="2020-08" db="EMBL/GenBank/DDBJ databases">
        <title>Genomic Encyclopedia of Type Strains, Phase IV (KMG-IV): sequencing the most valuable type-strain genomes for metagenomic binning, comparative biology and taxonomic classification.</title>
        <authorList>
            <person name="Goeker M."/>
        </authorList>
    </citation>
    <scope>NUCLEOTIDE SEQUENCE [LARGE SCALE GENOMIC DNA]</scope>
    <source>
        <strain evidence="1 2">DSM 105074</strain>
    </source>
</reference>
<evidence type="ECO:0000313" key="2">
    <source>
        <dbReference type="Proteomes" id="UP000557307"/>
    </source>
</evidence>
<dbReference type="GO" id="GO:0051301">
    <property type="term" value="P:cell division"/>
    <property type="evidence" value="ECO:0007669"/>
    <property type="project" value="UniProtKB-KW"/>
</dbReference>
<comment type="caution">
    <text evidence="1">The sequence shown here is derived from an EMBL/GenBank/DDBJ whole genome shotgun (WGS) entry which is preliminary data.</text>
</comment>